<sequence>MSVERDSRQASVTGFILFSTVVASLASLNIGWNTGVTNIPEQVIRQCSEADEDGMPSSLCVENNLTWGLAVGLFAIGGLFGGLTAGLAANRFGRRPVLLVNNLFYILGGIVLAVSPNVAMLAFGRVLTGLGCGVSSVVVSTFIGEIASSRNRGALGSMLQLSLNIGILITQTVGLGFDYAPGWRVLLAMTSIPAVIQILLLFGCVESPRWLASKGRFDEAHQALQRLRMGYDIEEEFKEMTRAHRAIESPDEKAQLEDLEQPHHSFGATSTYSVFDLVRGRAGPILRRHLFISIFLHMSQQLTGINGVIFYSTATFTSSFGDSAKYVTIGAVGGLGVIVTAISLMLVDRLGRKKLLFTSALGMALSSTLLVVGSATGTDPLVLVAVMLFVTFFGVGLGPIPFLIVSELFPTNAVGAASSVAIGINYLCNFTVGFVFPFVVSALGNFAFVPYAIIGYIAAVLILLFVPETKGKSLEEITSGR</sequence>
<comment type="caution">
    <text evidence="12">The sequence shown here is derived from an EMBL/GenBank/DDBJ whole genome shotgun (WGS) entry which is preliminary data.</text>
</comment>
<feature type="transmembrane region" description="Helical" evidence="10">
    <location>
        <begin position="96"/>
        <end position="114"/>
    </location>
</feature>
<organism evidence="12 13">
    <name type="scientific">Dimargaris verticillata</name>
    <dbReference type="NCBI Taxonomy" id="2761393"/>
    <lineage>
        <taxon>Eukaryota</taxon>
        <taxon>Fungi</taxon>
        <taxon>Fungi incertae sedis</taxon>
        <taxon>Zoopagomycota</taxon>
        <taxon>Kickxellomycotina</taxon>
        <taxon>Dimargaritomycetes</taxon>
        <taxon>Dimargaritales</taxon>
        <taxon>Dimargaritaceae</taxon>
        <taxon>Dimargaris</taxon>
    </lineage>
</organism>
<evidence type="ECO:0000256" key="4">
    <source>
        <dbReference type="ARBA" id="ARBA00022475"/>
    </source>
</evidence>
<evidence type="ECO:0000256" key="2">
    <source>
        <dbReference type="ARBA" id="ARBA00010992"/>
    </source>
</evidence>
<evidence type="ECO:0000256" key="9">
    <source>
        <dbReference type="RuleBase" id="RU003346"/>
    </source>
</evidence>
<evidence type="ECO:0000256" key="7">
    <source>
        <dbReference type="ARBA" id="ARBA00022989"/>
    </source>
</evidence>
<dbReference type="OrthoDB" id="4540492at2759"/>
<dbReference type="PRINTS" id="PR00171">
    <property type="entry name" value="SUGRTRNSPORT"/>
</dbReference>
<dbReference type="SUPFAM" id="SSF103473">
    <property type="entry name" value="MFS general substrate transporter"/>
    <property type="match status" value="1"/>
</dbReference>
<keyword evidence="3 9" id="KW-0813">Transport</keyword>
<feature type="transmembrane region" description="Helical" evidence="10">
    <location>
        <begin position="120"/>
        <end position="143"/>
    </location>
</feature>
<dbReference type="EMBL" id="JANBQB010000097">
    <property type="protein sequence ID" value="KAJ1982239.1"/>
    <property type="molecule type" value="Genomic_DNA"/>
</dbReference>
<protein>
    <submittedName>
        <fullName evidence="12">Bifunctional purine biosynthesis protein PurH</fullName>
    </submittedName>
</protein>
<feature type="transmembrane region" description="Helical" evidence="10">
    <location>
        <begin position="155"/>
        <end position="177"/>
    </location>
</feature>
<dbReference type="FunFam" id="1.20.1250.20:FF:000218">
    <property type="entry name" value="facilitated trehalose transporter Tret1"/>
    <property type="match status" value="1"/>
</dbReference>
<evidence type="ECO:0000256" key="3">
    <source>
        <dbReference type="ARBA" id="ARBA00022448"/>
    </source>
</evidence>
<feature type="transmembrane region" description="Helical" evidence="10">
    <location>
        <begin position="326"/>
        <end position="347"/>
    </location>
</feature>
<feature type="transmembrane region" description="Helical" evidence="10">
    <location>
        <begin position="446"/>
        <end position="466"/>
    </location>
</feature>
<accession>A0A9W8B5G1</accession>
<feature type="transmembrane region" description="Helical" evidence="10">
    <location>
        <begin position="381"/>
        <end position="404"/>
    </location>
</feature>
<keyword evidence="8 10" id="KW-0472">Membrane</keyword>
<dbReference type="PROSITE" id="PS50850">
    <property type="entry name" value="MFS"/>
    <property type="match status" value="1"/>
</dbReference>
<dbReference type="InterPro" id="IPR036259">
    <property type="entry name" value="MFS_trans_sf"/>
</dbReference>
<dbReference type="GO" id="GO:0005886">
    <property type="term" value="C:plasma membrane"/>
    <property type="evidence" value="ECO:0007669"/>
    <property type="project" value="UniProtKB-SubCell"/>
</dbReference>
<feature type="transmembrane region" description="Helical" evidence="10">
    <location>
        <begin position="12"/>
        <end position="32"/>
    </location>
</feature>
<proteinExistence type="inferred from homology"/>
<feature type="transmembrane region" description="Helical" evidence="10">
    <location>
        <begin position="290"/>
        <end position="314"/>
    </location>
</feature>
<feature type="domain" description="Major facilitator superfamily (MFS) profile" evidence="11">
    <location>
        <begin position="19"/>
        <end position="470"/>
    </location>
</feature>
<feature type="transmembrane region" description="Helical" evidence="10">
    <location>
        <begin position="416"/>
        <end position="440"/>
    </location>
</feature>
<dbReference type="GO" id="GO:0015149">
    <property type="term" value="F:hexose transmembrane transporter activity"/>
    <property type="evidence" value="ECO:0007669"/>
    <property type="project" value="TreeGrafter"/>
</dbReference>
<keyword evidence="5" id="KW-0762">Sugar transport</keyword>
<keyword evidence="6 10" id="KW-0812">Transmembrane</keyword>
<dbReference type="PANTHER" id="PTHR23503">
    <property type="entry name" value="SOLUTE CARRIER FAMILY 2"/>
    <property type="match status" value="1"/>
</dbReference>
<evidence type="ECO:0000256" key="1">
    <source>
        <dbReference type="ARBA" id="ARBA00004651"/>
    </source>
</evidence>
<evidence type="ECO:0000256" key="8">
    <source>
        <dbReference type="ARBA" id="ARBA00023136"/>
    </source>
</evidence>
<dbReference type="InterPro" id="IPR020846">
    <property type="entry name" value="MFS_dom"/>
</dbReference>
<comment type="subcellular location">
    <subcellularLocation>
        <location evidence="1">Cell membrane</location>
        <topology evidence="1">Multi-pass membrane protein</topology>
    </subcellularLocation>
</comment>
<dbReference type="PROSITE" id="PS00216">
    <property type="entry name" value="SUGAR_TRANSPORT_1"/>
    <property type="match status" value="1"/>
</dbReference>
<dbReference type="Pfam" id="PF00083">
    <property type="entry name" value="Sugar_tr"/>
    <property type="match status" value="1"/>
</dbReference>
<evidence type="ECO:0000313" key="13">
    <source>
        <dbReference type="Proteomes" id="UP001151582"/>
    </source>
</evidence>
<dbReference type="InterPro" id="IPR045263">
    <property type="entry name" value="GLUT"/>
</dbReference>
<dbReference type="Gene3D" id="1.20.1250.20">
    <property type="entry name" value="MFS general substrate transporter like domains"/>
    <property type="match status" value="1"/>
</dbReference>
<comment type="similarity">
    <text evidence="2 9">Belongs to the major facilitator superfamily. Sugar transporter (TC 2.A.1.1) family.</text>
</comment>
<evidence type="ECO:0000256" key="5">
    <source>
        <dbReference type="ARBA" id="ARBA00022597"/>
    </source>
</evidence>
<dbReference type="InterPro" id="IPR005829">
    <property type="entry name" value="Sugar_transporter_CS"/>
</dbReference>
<evidence type="ECO:0000256" key="10">
    <source>
        <dbReference type="SAM" id="Phobius"/>
    </source>
</evidence>
<feature type="transmembrane region" description="Helical" evidence="10">
    <location>
        <begin position="65"/>
        <end position="89"/>
    </location>
</feature>
<keyword evidence="7 10" id="KW-1133">Transmembrane helix</keyword>
<feature type="transmembrane region" description="Helical" evidence="10">
    <location>
        <begin position="354"/>
        <end position="375"/>
    </location>
</feature>
<dbReference type="PROSITE" id="PS00217">
    <property type="entry name" value="SUGAR_TRANSPORT_2"/>
    <property type="match status" value="1"/>
</dbReference>
<feature type="transmembrane region" description="Helical" evidence="10">
    <location>
        <begin position="183"/>
        <end position="205"/>
    </location>
</feature>
<name>A0A9W8B5G1_9FUNG</name>
<dbReference type="NCBIfam" id="TIGR00879">
    <property type="entry name" value="SP"/>
    <property type="match status" value="1"/>
</dbReference>
<keyword evidence="13" id="KW-1185">Reference proteome</keyword>
<dbReference type="InterPro" id="IPR003663">
    <property type="entry name" value="Sugar/inositol_transpt"/>
</dbReference>
<dbReference type="PANTHER" id="PTHR23503:SF8">
    <property type="entry name" value="FACILITATED GLUCOSE TRANSPORTER PROTEIN 1"/>
    <property type="match status" value="1"/>
</dbReference>
<keyword evidence="4" id="KW-1003">Cell membrane</keyword>
<gene>
    <name evidence="12" type="primary">HGT20_1</name>
    <name evidence="12" type="ORF">H4R34_001782</name>
</gene>
<dbReference type="AlphaFoldDB" id="A0A9W8B5G1"/>
<dbReference type="Proteomes" id="UP001151582">
    <property type="component" value="Unassembled WGS sequence"/>
</dbReference>
<reference evidence="12" key="1">
    <citation type="submission" date="2022-07" db="EMBL/GenBank/DDBJ databases">
        <title>Phylogenomic reconstructions and comparative analyses of Kickxellomycotina fungi.</title>
        <authorList>
            <person name="Reynolds N.K."/>
            <person name="Stajich J.E."/>
            <person name="Barry K."/>
            <person name="Grigoriev I.V."/>
            <person name="Crous P."/>
            <person name="Smith M.E."/>
        </authorList>
    </citation>
    <scope>NUCLEOTIDE SEQUENCE</scope>
    <source>
        <strain evidence="12">RSA 567</strain>
    </source>
</reference>
<evidence type="ECO:0000313" key="12">
    <source>
        <dbReference type="EMBL" id="KAJ1982239.1"/>
    </source>
</evidence>
<dbReference type="InterPro" id="IPR005828">
    <property type="entry name" value="MFS_sugar_transport-like"/>
</dbReference>
<evidence type="ECO:0000256" key="6">
    <source>
        <dbReference type="ARBA" id="ARBA00022692"/>
    </source>
</evidence>
<evidence type="ECO:0000259" key="11">
    <source>
        <dbReference type="PROSITE" id="PS50850"/>
    </source>
</evidence>